<dbReference type="Proteomes" id="UP000183083">
    <property type="component" value="Unassembled WGS sequence"/>
</dbReference>
<organism evidence="1 2">
    <name type="scientific">Pseudomonas syringae</name>
    <dbReference type="NCBI Taxonomy" id="317"/>
    <lineage>
        <taxon>Bacteria</taxon>
        <taxon>Pseudomonadati</taxon>
        <taxon>Pseudomonadota</taxon>
        <taxon>Gammaproteobacteria</taxon>
        <taxon>Pseudomonadales</taxon>
        <taxon>Pseudomonadaceae</taxon>
        <taxon>Pseudomonas</taxon>
    </lineage>
</organism>
<dbReference type="EMBL" id="FOVV01000018">
    <property type="protein sequence ID" value="SFO43008.1"/>
    <property type="molecule type" value="Genomic_DNA"/>
</dbReference>
<protein>
    <submittedName>
        <fullName evidence="1">Uncharacterized protein</fullName>
    </submittedName>
</protein>
<name>A0AB38BZ39_PSESX</name>
<proteinExistence type="predicted"/>
<sequence length="267" mass="30228">MTTTSQAIQVCEAVLRADLEYNQTNKIWPSVNRVIERMLGRRNELCDAYEELHESLAQRPHALKSFFDILTSTPVAWSPEKITEARQARKELTGINAQIAATAVALAQLLTRRDEIKEGSSFSCDTFYHPLDVLNAAAEHESHHLFESYVKDGLETLQYQYDLKYWPSLSSLVEAIGEDAENAEVYAQDPATDSATEGRRPGLSDFLKAFFTRLKENSVREHGFIPNNLSVSDNTVASLVNCALDLNADKLIDGDFVKRFRQRERER</sequence>
<reference evidence="1 2" key="1">
    <citation type="submission" date="2016-10" db="EMBL/GenBank/DDBJ databases">
        <authorList>
            <person name="Varghese N."/>
            <person name="Submissions S."/>
        </authorList>
    </citation>
    <scope>NUCLEOTIDE SEQUENCE [LARGE SCALE GENOMIC DNA]</scope>
    <source>
        <strain evidence="1 2">BS0292</strain>
    </source>
</reference>
<evidence type="ECO:0000313" key="2">
    <source>
        <dbReference type="Proteomes" id="UP000183083"/>
    </source>
</evidence>
<dbReference type="AlphaFoldDB" id="A0AB38BZ39"/>
<dbReference type="RefSeq" id="WP_074909448.1">
    <property type="nucleotide sequence ID" value="NZ_FOVV01000018.1"/>
</dbReference>
<evidence type="ECO:0000313" key="1">
    <source>
        <dbReference type="EMBL" id="SFO43008.1"/>
    </source>
</evidence>
<accession>A0AB38BZ39</accession>
<gene>
    <name evidence="1" type="ORF">SAMN05444065_11842</name>
</gene>
<comment type="caution">
    <text evidence="1">The sequence shown here is derived from an EMBL/GenBank/DDBJ whole genome shotgun (WGS) entry which is preliminary data.</text>
</comment>